<dbReference type="InterPro" id="IPR000683">
    <property type="entry name" value="Gfo/Idh/MocA-like_OxRdtase_N"/>
</dbReference>
<comment type="caution">
    <text evidence="3">The sequence shown here is derived from an EMBL/GenBank/DDBJ whole genome shotgun (WGS) entry which is preliminary data.</text>
</comment>
<evidence type="ECO:0000313" key="3">
    <source>
        <dbReference type="EMBL" id="MFD2919407.1"/>
    </source>
</evidence>
<dbReference type="InterPro" id="IPR051450">
    <property type="entry name" value="Gfo/Idh/MocA_Oxidoreductases"/>
</dbReference>
<organism evidence="3 4">
    <name type="scientific">Terrimonas rubra</name>
    <dbReference type="NCBI Taxonomy" id="1035890"/>
    <lineage>
        <taxon>Bacteria</taxon>
        <taxon>Pseudomonadati</taxon>
        <taxon>Bacteroidota</taxon>
        <taxon>Chitinophagia</taxon>
        <taxon>Chitinophagales</taxon>
        <taxon>Chitinophagaceae</taxon>
        <taxon>Terrimonas</taxon>
    </lineage>
</organism>
<dbReference type="SUPFAM" id="SSF55347">
    <property type="entry name" value="Glyceraldehyde-3-phosphate dehydrogenase-like, C-terminal domain"/>
    <property type="match status" value="1"/>
</dbReference>
<protein>
    <submittedName>
        <fullName evidence="3">Gfo/Idh/MocA family protein</fullName>
    </submittedName>
</protein>
<accession>A0ABW6A3S1</accession>
<reference evidence="4" key="1">
    <citation type="journal article" date="2019" name="Int. J. Syst. Evol. Microbiol.">
        <title>The Global Catalogue of Microorganisms (GCM) 10K type strain sequencing project: providing services to taxonomists for standard genome sequencing and annotation.</title>
        <authorList>
            <consortium name="The Broad Institute Genomics Platform"/>
            <consortium name="The Broad Institute Genome Sequencing Center for Infectious Disease"/>
            <person name="Wu L."/>
            <person name="Ma J."/>
        </authorList>
    </citation>
    <scope>NUCLEOTIDE SEQUENCE [LARGE SCALE GENOMIC DNA]</scope>
    <source>
        <strain evidence="4">KCTC 23299</strain>
    </source>
</reference>
<dbReference type="Proteomes" id="UP001597511">
    <property type="component" value="Unassembled WGS sequence"/>
</dbReference>
<dbReference type="InterPro" id="IPR055170">
    <property type="entry name" value="GFO_IDH_MocA-like_dom"/>
</dbReference>
<feature type="domain" description="GFO/IDH/MocA-like oxidoreductase" evidence="2">
    <location>
        <begin position="133"/>
        <end position="240"/>
    </location>
</feature>
<proteinExistence type="predicted"/>
<dbReference type="SUPFAM" id="SSF51735">
    <property type="entry name" value="NAD(P)-binding Rossmann-fold domains"/>
    <property type="match status" value="1"/>
</dbReference>
<dbReference type="EMBL" id="JBHUOZ010000001">
    <property type="protein sequence ID" value="MFD2919407.1"/>
    <property type="molecule type" value="Genomic_DNA"/>
</dbReference>
<dbReference type="PANTHER" id="PTHR43377">
    <property type="entry name" value="BILIVERDIN REDUCTASE A"/>
    <property type="match status" value="1"/>
</dbReference>
<feature type="domain" description="Gfo/Idh/MocA-like oxidoreductase N-terminal" evidence="1">
    <location>
        <begin position="1"/>
        <end position="106"/>
    </location>
</feature>
<dbReference type="RefSeq" id="WP_386096565.1">
    <property type="nucleotide sequence ID" value="NZ_JBHUOZ010000001.1"/>
</dbReference>
<evidence type="ECO:0000259" key="1">
    <source>
        <dbReference type="Pfam" id="PF01408"/>
    </source>
</evidence>
<evidence type="ECO:0000313" key="4">
    <source>
        <dbReference type="Proteomes" id="UP001597511"/>
    </source>
</evidence>
<keyword evidence="4" id="KW-1185">Reference proteome</keyword>
<dbReference type="Gene3D" id="3.30.360.10">
    <property type="entry name" value="Dihydrodipicolinate Reductase, domain 2"/>
    <property type="match status" value="1"/>
</dbReference>
<dbReference type="InterPro" id="IPR036291">
    <property type="entry name" value="NAD(P)-bd_dom_sf"/>
</dbReference>
<evidence type="ECO:0000259" key="2">
    <source>
        <dbReference type="Pfam" id="PF22725"/>
    </source>
</evidence>
<name>A0ABW6A3S1_9BACT</name>
<dbReference type="Pfam" id="PF22725">
    <property type="entry name" value="GFO_IDH_MocA_C3"/>
    <property type="match status" value="1"/>
</dbReference>
<sequence>MKVLIIGLGSIAQKHIQAIKNIRPDSEIYALRSTINAAVISDVTNIYNADEIANRKFDFIVISNPTALHYQTISGLLQYNIPLFIEKPIFDKLQADELIEAIKQNNIPTYVACNLRFLECLIFTKLFLEGKRINEVNIYCGSYLPDWRPGTNFRESYSANKELGGGAHIDLIHEIDYAYWLFGHPSQIKKTFRSVSSLTINATDYANYLLAYDQFTANVILNYYRKDSKRELEIVFEEGTCLVNLLNNTVTWNEEIVFESAQKIAHTYTLQMKYFIEGITNNNLSLNTAAEAYQVLKICLEEE</sequence>
<gene>
    <name evidence="3" type="ORF">ACFS6H_06815</name>
</gene>
<dbReference type="Pfam" id="PF01408">
    <property type="entry name" value="GFO_IDH_MocA"/>
    <property type="match status" value="1"/>
</dbReference>
<dbReference type="PANTHER" id="PTHR43377:SF1">
    <property type="entry name" value="BILIVERDIN REDUCTASE A"/>
    <property type="match status" value="1"/>
</dbReference>
<dbReference type="Gene3D" id="3.40.50.720">
    <property type="entry name" value="NAD(P)-binding Rossmann-like Domain"/>
    <property type="match status" value="1"/>
</dbReference>